<dbReference type="FunFam" id="2.160.10.10:FF:000002">
    <property type="entry name" value="Serine acetyltransferase"/>
    <property type="match status" value="1"/>
</dbReference>
<dbReference type="InterPro" id="IPR018357">
    <property type="entry name" value="Hexapep_transf_CS"/>
</dbReference>
<comment type="pathway">
    <text evidence="1">Amino-acid biosynthesis; L-cysteine biosynthesis; L-cysteine from L-serine: step 1/2.</text>
</comment>
<dbReference type="GO" id="GO:0006535">
    <property type="term" value="P:cysteine biosynthetic process from serine"/>
    <property type="evidence" value="ECO:0007669"/>
    <property type="project" value="InterPro"/>
</dbReference>
<protein>
    <recommendedName>
        <fullName evidence="4">Serine acetyltransferase</fullName>
        <ecNumber evidence="3">2.3.1.30</ecNumber>
    </recommendedName>
</protein>
<dbReference type="SMART" id="SM00971">
    <property type="entry name" value="SATase_N"/>
    <property type="match status" value="1"/>
</dbReference>
<dbReference type="PROSITE" id="PS00101">
    <property type="entry name" value="HEXAPEP_TRANSFERASES"/>
    <property type="match status" value="1"/>
</dbReference>
<dbReference type="InterPro" id="IPR045304">
    <property type="entry name" value="LbH_SAT"/>
</dbReference>
<evidence type="ECO:0000256" key="9">
    <source>
        <dbReference type="ARBA" id="ARBA00049486"/>
    </source>
</evidence>
<dbReference type="NCBIfam" id="TIGR01172">
    <property type="entry name" value="cysE"/>
    <property type="match status" value="1"/>
</dbReference>
<dbReference type="InterPro" id="IPR053376">
    <property type="entry name" value="Serine_acetyltransferase"/>
</dbReference>
<dbReference type="AlphaFoldDB" id="A0A679J1W7"/>
<dbReference type="InterPro" id="IPR001451">
    <property type="entry name" value="Hexapep"/>
</dbReference>
<evidence type="ECO:0000256" key="2">
    <source>
        <dbReference type="ARBA" id="ARBA00007274"/>
    </source>
</evidence>
<evidence type="ECO:0000259" key="10">
    <source>
        <dbReference type="SMART" id="SM00971"/>
    </source>
</evidence>
<dbReference type="Gene3D" id="2.160.10.10">
    <property type="entry name" value="Hexapeptide repeat proteins"/>
    <property type="match status" value="1"/>
</dbReference>
<keyword evidence="5" id="KW-0028">Amino-acid biosynthesis</keyword>
<evidence type="ECO:0000256" key="7">
    <source>
        <dbReference type="ARBA" id="ARBA00022737"/>
    </source>
</evidence>
<dbReference type="InterPro" id="IPR005881">
    <property type="entry name" value="Ser_O-AcTrfase"/>
</dbReference>
<evidence type="ECO:0000256" key="4">
    <source>
        <dbReference type="ARBA" id="ARBA00018522"/>
    </source>
</evidence>
<dbReference type="UniPathway" id="UPA00136">
    <property type="reaction ID" value="UER00199"/>
</dbReference>
<dbReference type="GO" id="GO:0005737">
    <property type="term" value="C:cytoplasm"/>
    <property type="evidence" value="ECO:0007669"/>
    <property type="project" value="InterPro"/>
</dbReference>
<dbReference type="Gene3D" id="1.10.3130.10">
    <property type="entry name" value="serine acetyltransferase, domain 1"/>
    <property type="match status" value="1"/>
</dbReference>
<dbReference type="InterPro" id="IPR010493">
    <property type="entry name" value="Ser_AcTrfase_N"/>
</dbReference>
<reference evidence="11" key="1">
    <citation type="submission" date="2019-12" db="EMBL/GenBank/DDBJ databases">
        <authorList>
            <person name="Cremers G."/>
        </authorList>
    </citation>
    <scope>NUCLEOTIDE SEQUENCE</scope>
    <source>
        <strain evidence="11">Mbul1</strain>
    </source>
</reference>
<evidence type="ECO:0000256" key="3">
    <source>
        <dbReference type="ARBA" id="ARBA00013266"/>
    </source>
</evidence>
<dbReference type="SUPFAM" id="SSF51161">
    <property type="entry name" value="Trimeric LpxA-like enzymes"/>
    <property type="match status" value="1"/>
</dbReference>
<evidence type="ECO:0000256" key="6">
    <source>
        <dbReference type="ARBA" id="ARBA00022679"/>
    </source>
</evidence>
<dbReference type="InterPro" id="IPR042122">
    <property type="entry name" value="Ser_AcTrfase_N_sf"/>
</dbReference>
<comment type="similarity">
    <text evidence="2">Belongs to the transferase hexapeptide repeat family.</text>
</comment>
<dbReference type="EMBL" id="LR743504">
    <property type="protein sequence ID" value="CAA2105161.1"/>
    <property type="molecule type" value="Genomic_DNA"/>
</dbReference>
<evidence type="ECO:0000256" key="1">
    <source>
        <dbReference type="ARBA" id="ARBA00004876"/>
    </source>
</evidence>
<organism evidence="11">
    <name type="scientific">Methylobacterium bullatum</name>
    <dbReference type="NCBI Taxonomy" id="570505"/>
    <lineage>
        <taxon>Bacteria</taxon>
        <taxon>Pseudomonadati</taxon>
        <taxon>Pseudomonadota</taxon>
        <taxon>Alphaproteobacteria</taxon>
        <taxon>Hyphomicrobiales</taxon>
        <taxon>Methylobacteriaceae</taxon>
        <taxon>Methylobacterium</taxon>
    </lineage>
</organism>
<comment type="catalytic activity">
    <reaction evidence="9">
        <text>L-serine + acetyl-CoA = O-acetyl-L-serine + CoA</text>
        <dbReference type="Rhea" id="RHEA:24560"/>
        <dbReference type="ChEBI" id="CHEBI:33384"/>
        <dbReference type="ChEBI" id="CHEBI:57287"/>
        <dbReference type="ChEBI" id="CHEBI:57288"/>
        <dbReference type="ChEBI" id="CHEBI:58340"/>
        <dbReference type="EC" id="2.3.1.30"/>
    </reaction>
</comment>
<dbReference type="Pfam" id="PF06426">
    <property type="entry name" value="SATase_N"/>
    <property type="match status" value="1"/>
</dbReference>
<keyword evidence="7" id="KW-0677">Repeat</keyword>
<dbReference type="NCBIfam" id="NF041874">
    <property type="entry name" value="EPS_EpsC"/>
    <property type="match status" value="1"/>
</dbReference>
<keyword evidence="8 11" id="KW-0012">Acyltransferase</keyword>
<keyword evidence="6 11" id="KW-0808">Transferase</keyword>
<accession>A0A679J1W7</accession>
<evidence type="ECO:0000313" key="11">
    <source>
        <dbReference type="EMBL" id="CAA2105161.1"/>
    </source>
</evidence>
<sequence>MSASPLSNPAIGHEAIAGTVDPVWSRLRGEAEAVVREEPQLASFIVATILNQGTLEAAVSHRVAARLGHPSLPAELVAHGFHEAIAADPRIGDSFRADIGAVLDRDPAAARAIEPVLYFKGFHAIQAHRLAHWYWTSGRRDLALYLQSRSSEVFQTDIHPAARIGRGIFLDHATGVVVGSTAVIEDDVSILHAVTLGGTGKQGSDRHPKIRRGVMIGAGAKILGNIEVGEYARVAAGSVVLRPVPAHTTVVGVPARVVGTAGCAEPARAMDQFVNIDQFIHMAEGI</sequence>
<dbReference type="EC" id="2.3.1.30" evidence="3"/>
<dbReference type="GO" id="GO:0009001">
    <property type="term" value="F:serine O-acetyltransferase activity"/>
    <property type="evidence" value="ECO:0007669"/>
    <property type="project" value="UniProtKB-EC"/>
</dbReference>
<evidence type="ECO:0000256" key="5">
    <source>
        <dbReference type="ARBA" id="ARBA00022605"/>
    </source>
</evidence>
<dbReference type="PANTHER" id="PTHR42811">
    <property type="entry name" value="SERINE ACETYLTRANSFERASE"/>
    <property type="match status" value="1"/>
</dbReference>
<feature type="domain" description="Serine acetyltransferase N-terminal" evidence="10">
    <location>
        <begin position="23"/>
        <end position="127"/>
    </location>
</feature>
<dbReference type="Pfam" id="PF00132">
    <property type="entry name" value="Hexapep"/>
    <property type="match status" value="1"/>
</dbReference>
<gene>
    <name evidence="11" type="primary">cysE_2</name>
    <name evidence="11" type="ORF">MBUL_03054</name>
</gene>
<proteinExistence type="inferred from homology"/>
<dbReference type="CDD" id="cd03354">
    <property type="entry name" value="LbH_SAT"/>
    <property type="match status" value="1"/>
</dbReference>
<dbReference type="InterPro" id="IPR011004">
    <property type="entry name" value="Trimer_LpxA-like_sf"/>
</dbReference>
<name>A0A679J1W7_9HYPH</name>
<evidence type="ECO:0000256" key="8">
    <source>
        <dbReference type="ARBA" id="ARBA00023315"/>
    </source>
</evidence>